<reference evidence="1 2" key="1">
    <citation type="submission" date="2024-01" db="EMBL/GenBank/DDBJ databases">
        <authorList>
            <consortium name="Genoscope - CEA"/>
            <person name="William W."/>
        </authorList>
    </citation>
    <scope>NUCLEOTIDE SEQUENCE [LARGE SCALE GENOMIC DNA]</scope>
    <source>
        <strain evidence="1 2">29B2s-10</strain>
    </source>
</reference>
<dbReference type="EMBL" id="OZ004260">
    <property type="protein sequence ID" value="CAK7922313.1"/>
    <property type="molecule type" value="Genomic_DNA"/>
</dbReference>
<dbReference type="PANTHER" id="PTHR10826">
    <property type="entry name" value="COMPLEMENT COMPONENT 1"/>
    <property type="match status" value="1"/>
</dbReference>
<dbReference type="InterPro" id="IPR003428">
    <property type="entry name" value="MAM33"/>
</dbReference>
<dbReference type="Pfam" id="PF02330">
    <property type="entry name" value="MAM33"/>
    <property type="match status" value="1"/>
</dbReference>
<proteinExistence type="predicted"/>
<name>A0ABP0EQR5_9ASCO</name>
<gene>
    <name evidence="1" type="primary">MAM33</name>
    <name evidence="1" type="ORF">CAAN4_H25246</name>
</gene>
<dbReference type="Proteomes" id="UP001497600">
    <property type="component" value="Chromosome H"/>
</dbReference>
<evidence type="ECO:0000313" key="1">
    <source>
        <dbReference type="EMBL" id="CAK7922313.1"/>
    </source>
</evidence>
<keyword evidence="2" id="KW-1185">Reference proteome</keyword>
<accession>A0ABP0EQR5</accession>
<evidence type="ECO:0000313" key="2">
    <source>
        <dbReference type="Proteomes" id="UP001497600"/>
    </source>
</evidence>
<dbReference type="SUPFAM" id="SSF54529">
    <property type="entry name" value="Mitochondrial glycoprotein MAM33-like"/>
    <property type="match status" value="1"/>
</dbReference>
<sequence length="260" mass="28954">MSSRLFSSAVLRQCAKTMVARPSFTLRAIAPVMSSPSRVMGARFMSTEPIAAELRKVLNTELHDAAEIGNELDPEYKAYIKDSGFKLNQVEGGVTVQLTKSTGPNEVVHVFFDADDVTNVPAEAAEEGLNEESAYEDEMEAIDEMMCAARVVIENTENNTALFVNLFLEPEAGLVVDHFNTQPNATEFLKNAAEGKFTDVVSYSGPSFSMLDESLQITFEEYLNSKGINKDLSEFITAYSEFKEEQEYRKWLKDVSTFFA</sequence>
<organism evidence="1 2">
    <name type="scientific">[Candida] anglica</name>
    <dbReference type="NCBI Taxonomy" id="148631"/>
    <lineage>
        <taxon>Eukaryota</taxon>
        <taxon>Fungi</taxon>
        <taxon>Dikarya</taxon>
        <taxon>Ascomycota</taxon>
        <taxon>Saccharomycotina</taxon>
        <taxon>Pichiomycetes</taxon>
        <taxon>Debaryomycetaceae</taxon>
        <taxon>Kurtzmaniella</taxon>
    </lineage>
</organism>
<protein>
    <submittedName>
        <fullName evidence="1">Mitochondrial acidic protein Mam33p</fullName>
    </submittedName>
</protein>
<dbReference type="InterPro" id="IPR036561">
    <property type="entry name" value="MAM33_sf"/>
</dbReference>
<dbReference type="Gene3D" id="3.10.280.10">
    <property type="entry name" value="Mitochondrial glycoprotein"/>
    <property type="match status" value="1"/>
</dbReference>
<dbReference type="PANTHER" id="PTHR10826:SF1">
    <property type="entry name" value="COMPLEMENT COMPONENT 1 Q SUBCOMPONENT-BINDING PROTEIN, MITOCHONDRIAL"/>
    <property type="match status" value="1"/>
</dbReference>